<feature type="domain" description="FAR1" evidence="1">
    <location>
        <begin position="35"/>
        <end position="73"/>
    </location>
</feature>
<dbReference type="OrthoDB" id="1880485at2759"/>
<evidence type="ECO:0000313" key="2">
    <source>
        <dbReference type="EMBL" id="KAF9597082.1"/>
    </source>
</evidence>
<name>A0A835LLN6_9MAGN</name>
<dbReference type="PANTHER" id="PTHR46328:SF17">
    <property type="entry name" value="FAR-RED IMPAIRED RESPONSIVE (FAR1) FAMILY PROTEIN"/>
    <property type="match status" value="1"/>
</dbReference>
<sequence>MESCVIGECSGCEGDAILEPYEGMEFDSEDHAKAFYDEYARGVGFVMRVMSCRRSEVDGRILSRRLGCNREGHCVSIRGSGYGCIKETEQGVEAVE</sequence>
<dbReference type="InterPro" id="IPR004330">
    <property type="entry name" value="FAR1_DNA_bnd_dom"/>
</dbReference>
<evidence type="ECO:0000313" key="3">
    <source>
        <dbReference type="Proteomes" id="UP000631114"/>
    </source>
</evidence>
<organism evidence="2 3">
    <name type="scientific">Coptis chinensis</name>
    <dbReference type="NCBI Taxonomy" id="261450"/>
    <lineage>
        <taxon>Eukaryota</taxon>
        <taxon>Viridiplantae</taxon>
        <taxon>Streptophyta</taxon>
        <taxon>Embryophyta</taxon>
        <taxon>Tracheophyta</taxon>
        <taxon>Spermatophyta</taxon>
        <taxon>Magnoliopsida</taxon>
        <taxon>Ranunculales</taxon>
        <taxon>Ranunculaceae</taxon>
        <taxon>Coptidoideae</taxon>
        <taxon>Coptis</taxon>
    </lineage>
</organism>
<protein>
    <recommendedName>
        <fullName evidence="1">FAR1 domain-containing protein</fullName>
    </recommendedName>
</protein>
<dbReference type="EMBL" id="JADFTS010000007">
    <property type="protein sequence ID" value="KAF9597082.1"/>
    <property type="molecule type" value="Genomic_DNA"/>
</dbReference>
<accession>A0A835LLN6</accession>
<proteinExistence type="predicted"/>
<reference evidence="2 3" key="1">
    <citation type="submission" date="2020-10" db="EMBL/GenBank/DDBJ databases">
        <title>The Coptis chinensis genome and diversification of protoberbering-type alkaloids.</title>
        <authorList>
            <person name="Wang B."/>
            <person name="Shu S."/>
            <person name="Song C."/>
            <person name="Liu Y."/>
        </authorList>
    </citation>
    <scope>NUCLEOTIDE SEQUENCE [LARGE SCALE GENOMIC DNA]</scope>
    <source>
        <strain evidence="2">HL-2020</strain>
        <tissue evidence="2">Leaf</tissue>
    </source>
</reference>
<dbReference type="AlphaFoldDB" id="A0A835LLN6"/>
<dbReference type="PANTHER" id="PTHR46328">
    <property type="entry name" value="FAR-RED IMPAIRED RESPONSIVE (FAR1) FAMILY PROTEIN-RELATED"/>
    <property type="match status" value="1"/>
</dbReference>
<dbReference type="Pfam" id="PF03101">
    <property type="entry name" value="FAR1"/>
    <property type="match status" value="1"/>
</dbReference>
<gene>
    <name evidence="2" type="ORF">IFM89_015273</name>
</gene>
<dbReference type="Proteomes" id="UP000631114">
    <property type="component" value="Unassembled WGS sequence"/>
</dbReference>
<comment type="caution">
    <text evidence="2">The sequence shown here is derived from an EMBL/GenBank/DDBJ whole genome shotgun (WGS) entry which is preliminary data.</text>
</comment>
<keyword evidence="3" id="KW-1185">Reference proteome</keyword>
<evidence type="ECO:0000259" key="1">
    <source>
        <dbReference type="Pfam" id="PF03101"/>
    </source>
</evidence>